<dbReference type="Proteomes" id="UP001178461">
    <property type="component" value="Chromosome 8"/>
</dbReference>
<dbReference type="Pfam" id="PF07773">
    <property type="entry name" value="TCTN_DUF1619"/>
    <property type="match status" value="2"/>
</dbReference>
<name>A0AA35KRZ6_9SAUR</name>
<dbReference type="GO" id="GO:1904491">
    <property type="term" value="P:protein localization to ciliary transition zone"/>
    <property type="evidence" value="ECO:0007669"/>
    <property type="project" value="TreeGrafter"/>
</dbReference>
<evidence type="ECO:0000256" key="7">
    <source>
        <dbReference type="SAM" id="SignalP"/>
    </source>
</evidence>
<keyword evidence="11" id="KW-1185">Reference proteome</keyword>
<evidence type="ECO:0000313" key="10">
    <source>
        <dbReference type="EMBL" id="CAI5783210.1"/>
    </source>
</evidence>
<comment type="subunit">
    <text evidence="2">Part of the tectonic-like complex (also named B9 complex).</text>
</comment>
<dbReference type="InterPro" id="IPR057724">
    <property type="entry name" value="TCTN1-3_N"/>
</dbReference>
<feature type="signal peptide" evidence="7">
    <location>
        <begin position="1"/>
        <end position="25"/>
    </location>
</feature>
<dbReference type="EMBL" id="OX395133">
    <property type="protein sequence ID" value="CAI5783210.1"/>
    <property type="molecule type" value="Genomic_DNA"/>
</dbReference>
<dbReference type="PANTHER" id="PTHR14611">
    <property type="entry name" value="TECTONIC FAMILY MEMBER"/>
    <property type="match status" value="1"/>
</dbReference>
<organism evidence="10 11">
    <name type="scientific">Podarcis lilfordi</name>
    <name type="common">Lilford's wall lizard</name>
    <dbReference type="NCBI Taxonomy" id="74358"/>
    <lineage>
        <taxon>Eukaryota</taxon>
        <taxon>Metazoa</taxon>
        <taxon>Chordata</taxon>
        <taxon>Craniata</taxon>
        <taxon>Vertebrata</taxon>
        <taxon>Euteleostomi</taxon>
        <taxon>Lepidosauria</taxon>
        <taxon>Squamata</taxon>
        <taxon>Bifurcata</taxon>
        <taxon>Unidentata</taxon>
        <taxon>Episquamata</taxon>
        <taxon>Laterata</taxon>
        <taxon>Lacertibaenia</taxon>
        <taxon>Lacertidae</taxon>
        <taxon>Podarcis</taxon>
    </lineage>
</organism>
<protein>
    <submittedName>
        <fullName evidence="10">DUF1619 domain-containing protein</fullName>
    </submittedName>
</protein>
<evidence type="ECO:0000256" key="6">
    <source>
        <dbReference type="SAM" id="MobiDB-lite"/>
    </source>
</evidence>
<evidence type="ECO:0000256" key="1">
    <source>
        <dbReference type="ARBA" id="ARBA00007633"/>
    </source>
</evidence>
<feature type="domain" description="Tectonic-1-3 N-terminal" evidence="9">
    <location>
        <begin position="117"/>
        <end position="221"/>
    </location>
</feature>
<gene>
    <name evidence="10" type="ORF">PODLI_1B002500</name>
</gene>
<dbReference type="AlphaFoldDB" id="A0AA35KRZ6"/>
<feature type="compositionally biased region" description="Low complexity" evidence="6">
    <location>
        <begin position="61"/>
        <end position="78"/>
    </location>
</feature>
<proteinExistence type="inferred from homology"/>
<reference evidence="10" key="1">
    <citation type="submission" date="2022-12" db="EMBL/GenBank/DDBJ databases">
        <authorList>
            <person name="Alioto T."/>
            <person name="Alioto T."/>
            <person name="Gomez Garrido J."/>
        </authorList>
    </citation>
    <scope>NUCLEOTIDE SEQUENCE</scope>
</reference>
<feature type="domain" description="Tectonic-1-3" evidence="8">
    <location>
        <begin position="427"/>
        <end position="614"/>
    </location>
</feature>
<feature type="compositionally biased region" description="Low complexity" evidence="6">
    <location>
        <begin position="25"/>
        <end position="51"/>
    </location>
</feature>
<dbReference type="PANTHER" id="PTHR14611:SF1">
    <property type="entry name" value="TECTONIC-1"/>
    <property type="match status" value="1"/>
</dbReference>
<feature type="region of interest" description="Disordered" evidence="6">
    <location>
        <begin position="25"/>
        <end position="114"/>
    </location>
</feature>
<dbReference type="GO" id="GO:0036038">
    <property type="term" value="C:MKS complex"/>
    <property type="evidence" value="ECO:0007669"/>
    <property type="project" value="TreeGrafter"/>
</dbReference>
<feature type="domain" description="Tectonic-1-3" evidence="8">
    <location>
        <begin position="257"/>
        <end position="417"/>
    </location>
</feature>
<sequence length="641" mass="68477">MGPGSPLRFFPRLLAACLLLPLSSSTEAPTSAATSEPPTGWDEATSGAPTAGTPPHPTPSPGQASPSPGPASSPAWTSDPGPSSSEPRPTDAAGVPVPSEPPDPGTTPRPGPWPAPVTDVAELCVCDLLVDQCDVNCCCDPICTAADFSLFTMCSVPVVTGDRHLCRQQEALYSIDPTAHPPERIFQLADKVNPSIFCIQSTNNKAALSFQAPEIPTMHNFDRLLQEFGDNTFGIESNLALEDELDTRQATSTNSTSKYKYNDPIQTSDGFLNLPAPLFLAWCTHGNPAGFLVNQAVKCNTMITGDACTTLPGLSMQFYTSSSVLAAPESSLVVNITIQSITVQSPEGLRTRLKNTDALILPTLNGQSCSNVVLEASYLITFTEAGEIASAGVSLILGTINMMARFVLQSFEIRFIQQETQPVRLSGSPGYVVGLPIKAGFRTPGYPFFMTYHSSAELMSTNEAGQLTLMKSTPAQDCLAVEGVRTPVLFGYSMLSGCQLRITKDADCRLLAPALLSVLRGQNFPDYVASFGDSLPQNELDWLQISNNVTEASTCEIPVSFQIEVKWTKYGSLVNPQAKIVSLTATVMTAALPQVDSGSEQTIQIFSSATFVDVSAPAEPGYKARPTIEANLPFDFFFPFV</sequence>
<dbReference type="InterPro" id="IPR011677">
    <property type="entry name" value="TCTN1-3_dom"/>
</dbReference>
<keyword evidence="3 7" id="KW-0732">Signal</keyword>
<evidence type="ECO:0000259" key="9">
    <source>
        <dbReference type="Pfam" id="PF25752"/>
    </source>
</evidence>
<evidence type="ECO:0000256" key="3">
    <source>
        <dbReference type="ARBA" id="ARBA00022729"/>
    </source>
</evidence>
<keyword evidence="5" id="KW-0325">Glycoprotein</keyword>
<evidence type="ECO:0000259" key="8">
    <source>
        <dbReference type="Pfam" id="PF07773"/>
    </source>
</evidence>
<evidence type="ECO:0000256" key="2">
    <source>
        <dbReference type="ARBA" id="ARBA00011495"/>
    </source>
</evidence>
<feature type="compositionally biased region" description="Pro residues" evidence="6">
    <location>
        <begin position="98"/>
        <end position="114"/>
    </location>
</feature>
<dbReference type="Pfam" id="PF25752">
    <property type="entry name" value="DUF1619_N"/>
    <property type="match status" value="1"/>
</dbReference>
<keyword evidence="4" id="KW-0970">Cilium biogenesis/degradation</keyword>
<dbReference type="InterPro" id="IPR040354">
    <property type="entry name" value="TCTN1-3"/>
</dbReference>
<evidence type="ECO:0000313" key="11">
    <source>
        <dbReference type="Proteomes" id="UP001178461"/>
    </source>
</evidence>
<feature type="chain" id="PRO_5041370952" evidence="7">
    <location>
        <begin position="26"/>
        <end position="641"/>
    </location>
</feature>
<dbReference type="GO" id="GO:0060271">
    <property type="term" value="P:cilium assembly"/>
    <property type="evidence" value="ECO:0007669"/>
    <property type="project" value="TreeGrafter"/>
</dbReference>
<evidence type="ECO:0000256" key="5">
    <source>
        <dbReference type="ARBA" id="ARBA00023180"/>
    </source>
</evidence>
<accession>A0AA35KRZ6</accession>
<evidence type="ECO:0000256" key="4">
    <source>
        <dbReference type="ARBA" id="ARBA00022794"/>
    </source>
</evidence>
<comment type="similarity">
    <text evidence="1">Belongs to the tectonic family.</text>
</comment>